<dbReference type="SUPFAM" id="SSF50814">
    <property type="entry name" value="Lipocalins"/>
    <property type="match status" value="1"/>
</dbReference>
<dbReference type="Ensembl" id="ENSKMAT00000015872.1">
    <property type="protein sequence ID" value="ENSKMAP00000015647.1"/>
    <property type="gene ID" value="ENSKMAG00000011714.1"/>
</dbReference>
<comment type="subcellular location">
    <subcellularLocation>
        <location evidence="1">Secreted</location>
    </subcellularLocation>
</comment>
<evidence type="ECO:0000256" key="5">
    <source>
        <dbReference type="SAM" id="SignalP"/>
    </source>
</evidence>
<dbReference type="AlphaFoldDB" id="A0A3Q3FSX4"/>
<protein>
    <recommendedName>
        <fullName evidence="8">Apolipoprotein M</fullName>
    </recommendedName>
</protein>
<dbReference type="GeneTree" id="ENSGT00510000050125"/>
<feature type="chain" id="PRO_5018657802" description="Apolipoprotein M" evidence="5">
    <location>
        <begin position="19"/>
        <end position="188"/>
    </location>
</feature>
<sequence length="188" mass="21034">MALLVVGFLLTLSTLSAASSPDCKDLVKPFTPEDPSSVFGKWVYVLGAGDPAPYHKAFESMRSSWIDLSNTSDALTVRMRWGDHSFNRCIYGEANATISGITATFRKNLSDHKGQLLQTCSGCLLWTDTFRNRDAIGRFIMQFTRTGQIDPTDVEMFKKQAECLNFPKNLHSYNSTTELCPDEEKTTE</sequence>
<dbReference type="PANTHER" id="PTHR11967:SF2">
    <property type="entry name" value="ALPHA-1-ACID GLYCOPROTEIN 1"/>
    <property type="match status" value="1"/>
</dbReference>
<dbReference type="PANTHER" id="PTHR11967">
    <property type="entry name" value="ALPHA-1-ACID GLYCOPROTEIN"/>
    <property type="match status" value="1"/>
</dbReference>
<feature type="signal peptide" evidence="5">
    <location>
        <begin position="1"/>
        <end position="18"/>
    </location>
</feature>
<evidence type="ECO:0000313" key="7">
    <source>
        <dbReference type="Proteomes" id="UP000264800"/>
    </source>
</evidence>
<name>A0A3Q3FSX4_KRYMA</name>
<evidence type="ECO:0000313" key="6">
    <source>
        <dbReference type="Ensembl" id="ENSKMAP00000015647.1"/>
    </source>
</evidence>
<organism evidence="6 7">
    <name type="scientific">Kryptolebias marmoratus</name>
    <name type="common">Mangrove killifish</name>
    <name type="synonym">Rivulus marmoratus</name>
    <dbReference type="NCBI Taxonomy" id="37003"/>
    <lineage>
        <taxon>Eukaryota</taxon>
        <taxon>Metazoa</taxon>
        <taxon>Chordata</taxon>
        <taxon>Craniata</taxon>
        <taxon>Vertebrata</taxon>
        <taxon>Euteleostomi</taxon>
        <taxon>Actinopterygii</taxon>
        <taxon>Neopterygii</taxon>
        <taxon>Teleostei</taxon>
        <taxon>Neoteleostei</taxon>
        <taxon>Acanthomorphata</taxon>
        <taxon>Ovalentaria</taxon>
        <taxon>Atherinomorphae</taxon>
        <taxon>Cyprinodontiformes</taxon>
        <taxon>Rivulidae</taxon>
        <taxon>Kryptolebias</taxon>
    </lineage>
</organism>
<keyword evidence="7" id="KW-1185">Reference proteome</keyword>
<dbReference type="OMA" id="FGKWVYV"/>
<accession>A0A3Q3FSX4</accession>
<dbReference type="Gene3D" id="2.40.128.20">
    <property type="match status" value="1"/>
</dbReference>
<reference evidence="6" key="2">
    <citation type="submission" date="2025-09" db="UniProtKB">
        <authorList>
            <consortium name="Ensembl"/>
        </authorList>
    </citation>
    <scope>IDENTIFICATION</scope>
</reference>
<keyword evidence="2" id="KW-0964">Secreted</keyword>
<evidence type="ECO:0000256" key="1">
    <source>
        <dbReference type="ARBA" id="ARBA00004613"/>
    </source>
</evidence>
<dbReference type="InterPro" id="IPR012674">
    <property type="entry name" value="Calycin"/>
</dbReference>
<dbReference type="GO" id="GO:0005576">
    <property type="term" value="C:extracellular region"/>
    <property type="evidence" value="ECO:0007669"/>
    <property type="project" value="UniProtKB-SubCell"/>
</dbReference>
<proteinExistence type="predicted"/>
<reference evidence="6" key="1">
    <citation type="submission" date="2025-08" db="UniProtKB">
        <authorList>
            <consortium name="Ensembl"/>
        </authorList>
    </citation>
    <scope>IDENTIFICATION</scope>
</reference>
<keyword evidence="3 5" id="KW-0732">Signal</keyword>
<evidence type="ECO:0008006" key="8">
    <source>
        <dbReference type="Google" id="ProtNLM"/>
    </source>
</evidence>
<evidence type="ECO:0000256" key="2">
    <source>
        <dbReference type="ARBA" id="ARBA00022525"/>
    </source>
</evidence>
<dbReference type="Proteomes" id="UP000264800">
    <property type="component" value="Unplaced"/>
</dbReference>
<evidence type="ECO:0000256" key="3">
    <source>
        <dbReference type="ARBA" id="ARBA00022729"/>
    </source>
</evidence>
<evidence type="ECO:0000256" key="4">
    <source>
        <dbReference type="ARBA" id="ARBA00023180"/>
    </source>
</evidence>
<dbReference type="CDD" id="cd19415">
    <property type="entry name" value="lipocalin_ApoM_AGP"/>
    <property type="match status" value="1"/>
</dbReference>
<keyword evidence="4" id="KW-0325">Glycoprotein</keyword>